<reference evidence="2 3" key="1">
    <citation type="submission" date="2017-10" db="EMBL/GenBank/DDBJ databases">
        <title>Genome announcement of Methylocella silvestris TVC from permafrost.</title>
        <authorList>
            <person name="Wang J."/>
            <person name="Geng K."/>
            <person name="Ul-Haque F."/>
            <person name="Crombie A.T."/>
            <person name="Street L.E."/>
            <person name="Wookey P.A."/>
            <person name="Murrell J.C."/>
            <person name="Pratscher J."/>
        </authorList>
    </citation>
    <scope>NUCLEOTIDE SEQUENCE [LARGE SCALE GENOMIC DNA]</scope>
    <source>
        <strain evidence="2 3">TVC</strain>
    </source>
</reference>
<accession>A0A2J7THK0</accession>
<dbReference type="Proteomes" id="UP000236286">
    <property type="component" value="Unassembled WGS sequence"/>
</dbReference>
<organism evidence="2 3">
    <name type="scientific">Methylocella silvestris</name>
    <dbReference type="NCBI Taxonomy" id="199596"/>
    <lineage>
        <taxon>Bacteria</taxon>
        <taxon>Pseudomonadati</taxon>
        <taxon>Pseudomonadota</taxon>
        <taxon>Alphaproteobacteria</taxon>
        <taxon>Hyphomicrobiales</taxon>
        <taxon>Beijerinckiaceae</taxon>
        <taxon>Methylocella</taxon>
    </lineage>
</organism>
<protein>
    <submittedName>
        <fullName evidence="2">Uncharacterized protein</fullName>
    </submittedName>
</protein>
<gene>
    <name evidence="2" type="ORF">CR492_08940</name>
</gene>
<dbReference type="AlphaFoldDB" id="A0A2J7THK0"/>
<dbReference type="EMBL" id="PDZR01000008">
    <property type="protein sequence ID" value="PNG26241.1"/>
    <property type="molecule type" value="Genomic_DNA"/>
</dbReference>
<name>A0A2J7THK0_METSI</name>
<sequence>MSIADHFDPSPDAGFVRRYDLRAARRQLQVSLFLVVVLACAAVALAVMSRLETGAKPEHPAAMRSGSSLVAQSLLDKTGKIHQIVI</sequence>
<feature type="transmembrane region" description="Helical" evidence="1">
    <location>
        <begin position="28"/>
        <end position="48"/>
    </location>
</feature>
<evidence type="ECO:0000313" key="3">
    <source>
        <dbReference type="Proteomes" id="UP000236286"/>
    </source>
</evidence>
<keyword evidence="1" id="KW-1133">Transmembrane helix</keyword>
<keyword evidence="1" id="KW-0812">Transmembrane</keyword>
<evidence type="ECO:0000256" key="1">
    <source>
        <dbReference type="SAM" id="Phobius"/>
    </source>
</evidence>
<dbReference type="OrthoDB" id="8451804at2"/>
<proteinExistence type="predicted"/>
<dbReference type="RefSeq" id="WP_102843407.1">
    <property type="nucleotide sequence ID" value="NZ_PDZR01000008.1"/>
</dbReference>
<comment type="caution">
    <text evidence="2">The sequence shown here is derived from an EMBL/GenBank/DDBJ whole genome shotgun (WGS) entry which is preliminary data.</text>
</comment>
<evidence type="ECO:0000313" key="2">
    <source>
        <dbReference type="EMBL" id="PNG26241.1"/>
    </source>
</evidence>
<keyword evidence="1" id="KW-0472">Membrane</keyword>